<dbReference type="InParanoid" id="A0A0D1EAW9"/>
<organism evidence="1 2">
    <name type="scientific">Mycosarcoma maydis</name>
    <name type="common">Corn smut fungus</name>
    <name type="synonym">Ustilago maydis</name>
    <dbReference type="NCBI Taxonomy" id="5270"/>
    <lineage>
        <taxon>Eukaryota</taxon>
        <taxon>Fungi</taxon>
        <taxon>Dikarya</taxon>
        <taxon>Basidiomycota</taxon>
        <taxon>Ustilaginomycotina</taxon>
        <taxon>Ustilaginomycetes</taxon>
        <taxon>Ustilaginales</taxon>
        <taxon>Ustilaginaceae</taxon>
        <taxon>Mycosarcoma</taxon>
    </lineage>
</organism>
<protein>
    <submittedName>
        <fullName evidence="1">Uncharacterized protein</fullName>
    </submittedName>
</protein>
<dbReference type="Proteomes" id="UP000000561">
    <property type="component" value="Chromosome 2"/>
</dbReference>
<sequence>MQNANSVSVESQTPAAPPHFDLSFMIREARLTIAVIELKPRFVIAAPSGRAQRGWGLFTHGPNLSQLAATRIPSRP</sequence>
<dbReference type="AlphaFoldDB" id="A0A0D1EAW9"/>
<dbReference type="KEGG" id="uma:UMAG_11332"/>
<dbReference type="EMBL" id="CM003141">
    <property type="protein sequence ID" value="KIS71515.1"/>
    <property type="molecule type" value="Genomic_DNA"/>
</dbReference>
<gene>
    <name evidence="1" type="ORF">UMAG_11332</name>
</gene>
<dbReference type="GeneID" id="23567228"/>
<keyword evidence="2" id="KW-1185">Reference proteome</keyword>
<evidence type="ECO:0000313" key="1">
    <source>
        <dbReference type="EMBL" id="KIS71515.1"/>
    </source>
</evidence>
<name>A0A0D1EAW9_MYCMD</name>
<evidence type="ECO:0000313" key="2">
    <source>
        <dbReference type="Proteomes" id="UP000000561"/>
    </source>
</evidence>
<proteinExistence type="predicted"/>
<dbReference type="RefSeq" id="XP_011387434.1">
    <property type="nucleotide sequence ID" value="XM_011389132.1"/>
</dbReference>
<dbReference type="VEuPathDB" id="FungiDB:UMAG_11332"/>
<reference evidence="1 2" key="1">
    <citation type="journal article" date="2006" name="Nature">
        <title>Insights from the genome of the biotrophic fungal plant pathogen Ustilago maydis.</title>
        <authorList>
            <person name="Kamper J."/>
            <person name="Kahmann R."/>
            <person name="Bolker M."/>
            <person name="Ma L.J."/>
            <person name="Brefort T."/>
            <person name="Saville B.J."/>
            <person name="Banuett F."/>
            <person name="Kronstad J.W."/>
            <person name="Gold S.E."/>
            <person name="Muller O."/>
            <person name="Perlin M.H."/>
            <person name="Wosten H.A."/>
            <person name="de Vries R."/>
            <person name="Ruiz-Herrera J."/>
            <person name="Reynaga-Pena C.G."/>
            <person name="Snetselaar K."/>
            <person name="McCann M."/>
            <person name="Perez-Martin J."/>
            <person name="Feldbrugge M."/>
            <person name="Basse C.W."/>
            <person name="Steinberg G."/>
            <person name="Ibeas J.I."/>
            <person name="Holloman W."/>
            <person name="Guzman P."/>
            <person name="Farman M."/>
            <person name="Stajich J.E."/>
            <person name="Sentandreu R."/>
            <person name="Gonzalez-Prieto J.M."/>
            <person name="Kennell J.C."/>
            <person name="Molina L."/>
            <person name="Schirawski J."/>
            <person name="Mendoza-Mendoza A."/>
            <person name="Greilinger D."/>
            <person name="Munch K."/>
            <person name="Rossel N."/>
            <person name="Scherer M."/>
            <person name="Vranes M."/>
            <person name="Ladendorf O."/>
            <person name="Vincon V."/>
            <person name="Fuchs U."/>
            <person name="Sandrock B."/>
            <person name="Meng S."/>
            <person name="Ho E.C."/>
            <person name="Cahill M.J."/>
            <person name="Boyce K.J."/>
            <person name="Klose J."/>
            <person name="Klosterman S.J."/>
            <person name="Deelstra H.J."/>
            <person name="Ortiz-Castellanos L."/>
            <person name="Li W."/>
            <person name="Sanchez-Alonso P."/>
            <person name="Schreier P.H."/>
            <person name="Hauser-Hahn I."/>
            <person name="Vaupel M."/>
            <person name="Koopmann E."/>
            <person name="Friedrich G."/>
            <person name="Voss H."/>
            <person name="Schluter T."/>
            <person name="Margolis J."/>
            <person name="Platt D."/>
            <person name="Swimmer C."/>
            <person name="Gnirke A."/>
            <person name="Chen F."/>
            <person name="Vysotskaia V."/>
            <person name="Mannhaupt G."/>
            <person name="Guldener U."/>
            <person name="Munsterkotter M."/>
            <person name="Haase D."/>
            <person name="Oesterheld M."/>
            <person name="Mewes H.W."/>
            <person name="Mauceli E.W."/>
            <person name="DeCaprio D."/>
            <person name="Wade C.M."/>
            <person name="Butler J."/>
            <person name="Young S."/>
            <person name="Jaffe D.B."/>
            <person name="Calvo S."/>
            <person name="Nusbaum C."/>
            <person name="Galagan J."/>
            <person name="Birren B.W."/>
        </authorList>
    </citation>
    <scope>NUCLEOTIDE SEQUENCE [LARGE SCALE GENOMIC DNA]</scope>
    <source>
        <strain evidence="2">DSM 14603 / FGSC 9021 / UM521</strain>
    </source>
</reference>
<accession>A0A0D1EAW9</accession>